<dbReference type="EMBL" id="KV407462">
    <property type="protein sequence ID" value="KZF20575.1"/>
    <property type="molecule type" value="Genomic_DNA"/>
</dbReference>
<feature type="compositionally biased region" description="Basic and acidic residues" evidence="1">
    <location>
        <begin position="166"/>
        <end position="176"/>
    </location>
</feature>
<reference evidence="2 3" key="1">
    <citation type="journal article" date="2016" name="Fungal Biol.">
        <title>The genome of Xylona heveae provides a window into fungal endophytism.</title>
        <authorList>
            <person name="Gazis R."/>
            <person name="Kuo A."/>
            <person name="Riley R."/>
            <person name="LaButti K."/>
            <person name="Lipzen A."/>
            <person name="Lin J."/>
            <person name="Amirebrahimi M."/>
            <person name="Hesse C.N."/>
            <person name="Spatafora J.W."/>
            <person name="Henrissat B."/>
            <person name="Hainaut M."/>
            <person name="Grigoriev I.V."/>
            <person name="Hibbett D.S."/>
        </authorList>
    </citation>
    <scope>NUCLEOTIDE SEQUENCE [LARGE SCALE GENOMIC DNA]</scope>
    <source>
        <strain evidence="2 3">TC161</strain>
    </source>
</reference>
<proteinExistence type="predicted"/>
<dbReference type="GeneID" id="28899561"/>
<gene>
    <name evidence="2" type="ORF">L228DRAFT_262510</name>
</gene>
<protein>
    <submittedName>
        <fullName evidence="2">Uncharacterized protein</fullName>
    </submittedName>
</protein>
<accession>A0A165AJC5</accession>
<feature type="region of interest" description="Disordered" evidence="1">
    <location>
        <begin position="135"/>
        <end position="200"/>
    </location>
</feature>
<evidence type="ECO:0000256" key="1">
    <source>
        <dbReference type="SAM" id="MobiDB-lite"/>
    </source>
</evidence>
<organism evidence="2 3">
    <name type="scientific">Xylona heveae (strain CBS 132557 / TC161)</name>
    <dbReference type="NCBI Taxonomy" id="1328760"/>
    <lineage>
        <taxon>Eukaryota</taxon>
        <taxon>Fungi</taxon>
        <taxon>Dikarya</taxon>
        <taxon>Ascomycota</taxon>
        <taxon>Pezizomycotina</taxon>
        <taxon>Xylonomycetes</taxon>
        <taxon>Xylonales</taxon>
        <taxon>Xylonaceae</taxon>
        <taxon>Xylona</taxon>
    </lineage>
</organism>
<sequence length="200" mass="22415">MSELPHQTGPPHQEDSPVEYDMFRTELQSLQHIPEDELAARMVLHLRQITQPDEPLSFKIEALKIGVEKVHIDVSKMLDKINVMYGQVLGTEERTSGLPEEIFKLAARLTRLEGFLHHLKLKVDVFEQYIKFVEDDESDDDEEEPESSDTDSDPGDTGRLVPDTAQPDKTDAKAEEAAAVEENAAATETGSEVAEDKVCE</sequence>
<keyword evidence="3" id="KW-1185">Reference proteome</keyword>
<dbReference type="RefSeq" id="XP_018186130.1">
    <property type="nucleotide sequence ID" value="XM_018334424.1"/>
</dbReference>
<feature type="compositionally biased region" description="Acidic residues" evidence="1">
    <location>
        <begin position="135"/>
        <end position="154"/>
    </location>
</feature>
<dbReference type="Proteomes" id="UP000076632">
    <property type="component" value="Unassembled WGS sequence"/>
</dbReference>
<name>A0A165AJC5_XYLHT</name>
<dbReference type="AlphaFoldDB" id="A0A165AJC5"/>
<evidence type="ECO:0000313" key="2">
    <source>
        <dbReference type="EMBL" id="KZF20575.1"/>
    </source>
</evidence>
<evidence type="ECO:0000313" key="3">
    <source>
        <dbReference type="Proteomes" id="UP000076632"/>
    </source>
</evidence>
<dbReference type="InParanoid" id="A0A165AJC5"/>